<dbReference type="GO" id="GO:0030956">
    <property type="term" value="C:glutamyl-tRNA(Gln) amidotransferase complex"/>
    <property type="evidence" value="ECO:0007669"/>
    <property type="project" value="TreeGrafter"/>
</dbReference>
<gene>
    <name evidence="2" type="ORF">BU24DRAFT_145634</name>
</gene>
<evidence type="ECO:0000313" key="2">
    <source>
        <dbReference type="EMBL" id="KAF2017186.1"/>
    </source>
</evidence>
<dbReference type="SUPFAM" id="SSF141000">
    <property type="entry name" value="Glu-tRNAGln amidotransferase C subunit"/>
    <property type="match status" value="1"/>
</dbReference>
<dbReference type="Pfam" id="PF20978">
    <property type="entry name" value="Gta3"/>
    <property type="match status" value="1"/>
</dbReference>
<dbReference type="GO" id="GO:0032543">
    <property type="term" value="P:mitochondrial translation"/>
    <property type="evidence" value="ECO:0007669"/>
    <property type="project" value="TreeGrafter"/>
</dbReference>
<dbReference type="GeneID" id="54278582"/>
<dbReference type="InterPro" id="IPR036113">
    <property type="entry name" value="Asp/Glu-ADT_sf_sub_c"/>
</dbReference>
<dbReference type="GO" id="GO:0005739">
    <property type="term" value="C:mitochondrion"/>
    <property type="evidence" value="ECO:0007669"/>
    <property type="project" value="TreeGrafter"/>
</dbReference>
<evidence type="ECO:0000313" key="3">
    <source>
        <dbReference type="Proteomes" id="UP000799778"/>
    </source>
</evidence>
<feature type="domain" description="Glutamyl-tRNA amidotransferase complex subunit Gta3" evidence="1">
    <location>
        <begin position="77"/>
        <end position="130"/>
    </location>
</feature>
<evidence type="ECO:0000259" key="1">
    <source>
        <dbReference type="Pfam" id="PF20978"/>
    </source>
</evidence>
<dbReference type="InterPro" id="IPR003837">
    <property type="entry name" value="GatC"/>
</dbReference>
<dbReference type="Proteomes" id="UP000799778">
    <property type="component" value="Unassembled WGS sequence"/>
</dbReference>
<keyword evidence="3" id="KW-1185">Reference proteome</keyword>
<dbReference type="PANTHER" id="PTHR15004">
    <property type="entry name" value="GLUTAMYL-TRNA(GLN) AMIDOTRANSFERASE SUBUNIT C, MITOCHONDRIAL"/>
    <property type="match status" value="1"/>
</dbReference>
<proteinExistence type="predicted"/>
<sequence>MISRQFCTHARSLYHRGESTTTLRTTWRHFRAYSSELKHDQRVSGAIKFSQVDALLAKPTWSVDSLLPSQSQALDAPPISPQQLQRLLRLSALPPPKTLEEEKKILDTLASQLHFVGEIQQVNTEGVQPLRAIRDETVASLRDQTVTMDTLKDAFAAEEVVGKHYKRIYRKPTVTDAAAAEKWDVLGSAQRKTGGYFVVESERLQK</sequence>
<organism evidence="2 3">
    <name type="scientific">Aaosphaeria arxii CBS 175.79</name>
    <dbReference type="NCBI Taxonomy" id="1450172"/>
    <lineage>
        <taxon>Eukaryota</taxon>
        <taxon>Fungi</taxon>
        <taxon>Dikarya</taxon>
        <taxon>Ascomycota</taxon>
        <taxon>Pezizomycotina</taxon>
        <taxon>Dothideomycetes</taxon>
        <taxon>Pleosporomycetidae</taxon>
        <taxon>Pleosporales</taxon>
        <taxon>Pleosporales incertae sedis</taxon>
        <taxon>Aaosphaeria</taxon>
    </lineage>
</organism>
<dbReference type="RefSeq" id="XP_033385525.1">
    <property type="nucleotide sequence ID" value="XM_033521185.1"/>
</dbReference>
<reference evidence="2" key="1">
    <citation type="journal article" date="2020" name="Stud. Mycol.">
        <title>101 Dothideomycetes genomes: a test case for predicting lifestyles and emergence of pathogens.</title>
        <authorList>
            <person name="Haridas S."/>
            <person name="Albert R."/>
            <person name="Binder M."/>
            <person name="Bloem J."/>
            <person name="Labutti K."/>
            <person name="Salamov A."/>
            <person name="Andreopoulos B."/>
            <person name="Baker S."/>
            <person name="Barry K."/>
            <person name="Bills G."/>
            <person name="Bluhm B."/>
            <person name="Cannon C."/>
            <person name="Castanera R."/>
            <person name="Culley D."/>
            <person name="Daum C."/>
            <person name="Ezra D."/>
            <person name="Gonzalez J."/>
            <person name="Henrissat B."/>
            <person name="Kuo A."/>
            <person name="Liang C."/>
            <person name="Lipzen A."/>
            <person name="Lutzoni F."/>
            <person name="Magnuson J."/>
            <person name="Mondo S."/>
            <person name="Nolan M."/>
            <person name="Ohm R."/>
            <person name="Pangilinan J."/>
            <person name="Park H.-J."/>
            <person name="Ramirez L."/>
            <person name="Alfaro M."/>
            <person name="Sun H."/>
            <person name="Tritt A."/>
            <person name="Yoshinaga Y."/>
            <person name="Zwiers L.-H."/>
            <person name="Turgeon B."/>
            <person name="Goodwin S."/>
            <person name="Spatafora J."/>
            <person name="Crous P."/>
            <person name="Grigoriev I."/>
        </authorList>
    </citation>
    <scope>NUCLEOTIDE SEQUENCE</scope>
    <source>
        <strain evidence="2">CBS 175.79</strain>
    </source>
</reference>
<protein>
    <recommendedName>
        <fullName evidence="1">Glutamyl-tRNA amidotransferase complex subunit Gta3 domain-containing protein</fullName>
    </recommendedName>
</protein>
<dbReference type="GO" id="GO:0006450">
    <property type="term" value="P:regulation of translational fidelity"/>
    <property type="evidence" value="ECO:0007669"/>
    <property type="project" value="InterPro"/>
</dbReference>
<dbReference type="AlphaFoldDB" id="A0A6A5XW65"/>
<dbReference type="InterPro" id="IPR049545">
    <property type="entry name" value="Gta3_dom"/>
</dbReference>
<dbReference type="PANTHER" id="PTHR15004:SF0">
    <property type="entry name" value="GLUTAMYL-TRNA(GLN) AMIDOTRANSFERASE SUBUNIT C, MITOCHONDRIAL"/>
    <property type="match status" value="1"/>
</dbReference>
<dbReference type="OrthoDB" id="5522061at2759"/>
<accession>A0A6A5XW65</accession>
<name>A0A6A5XW65_9PLEO</name>
<dbReference type="EMBL" id="ML978068">
    <property type="protein sequence ID" value="KAF2017186.1"/>
    <property type="molecule type" value="Genomic_DNA"/>
</dbReference>
<dbReference type="GO" id="GO:0070681">
    <property type="term" value="P:glutaminyl-tRNAGln biosynthesis via transamidation"/>
    <property type="evidence" value="ECO:0007669"/>
    <property type="project" value="TreeGrafter"/>
</dbReference>